<dbReference type="Proteomes" id="UP000177287">
    <property type="component" value="Unassembled WGS sequence"/>
</dbReference>
<dbReference type="EMBL" id="MHUF01000030">
    <property type="protein sequence ID" value="OHA71834.1"/>
    <property type="molecule type" value="Genomic_DNA"/>
</dbReference>
<gene>
    <name evidence="1" type="ORF">A3A27_00700</name>
</gene>
<proteinExistence type="predicted"/>
<comment type="caution">
    <text evidence="1">The sequence shown here is derived from an EMBL/GenBank/DDBJ whole genome shotgun (WGS) entry which is preliminary data.</text>
</comment>
<evidence type="ECO:0000313" key="2">
    <source>
        <dbReference type="Proteomes" id="UP000177287"/>
    </source>
</evidence>
<accession>A0A1G2RG56</accession>
<dbReference type="AlphaFoldDB" id="A0A1G2RG56"/>
<name>A0A1G2RG56_9BACT</name>
<sequence length="107" mass="11302">MGELPKGIVVLLVTVKVGAKLPVEIVLLIVTALNVTLEASTLVLDVEVPSKVTVPELWVNVGELEVVKLPEIVMVALVLVKAVPALERVKLPLMSMAASPPVNVPPN</sequence>
<evidence type="ECO:0000313" key="1">
    <source>
        <dbReference type="EMBL" id="OHA71834.1"/>
    </source>
</evidence>
<organism evidence="1 2">
    <name type="scientific">Candidatus Wildermuthbacteria bacterium RIFCSPLOWO2_01_FULL_47_18</name>
    <dbReference type="NCBI Taxonomy" id="1802460"/>
    <lineage>
        <taxon>Bacteria</taxon>
        <taxon>Candidatus Wildermuthiibacteriota</taxon>
    </lineage>
</organism>
<reference evidence="1 2" key="1">
    <citation type="journal article" date="2016" name="Nat. Commun.">
        <title>Thousands of microbial genomes shed light on interconnected biogeochemical processes in an aquifer system.</title>
        <authorList>
            <person name="Anantharaman K."/>
            <person name="Brown C.T."/>
            <person name="Hug L.A."/>
            <person name="Sharon I."/>
            <person name="Castelle C.J."/>
            <person name="Probst A.J."/>
            <person name="Thomas B.C."/>
            <person name="Singh A."/>
            <person name="Wilkins M.J."/>
            <person name="Karaoz U."/>
            <person name="Brodie E.L."/>
            <person name="Williams K.H."/>
            <person name="Hubbard S.S."/>
            <person name="Banfield J.F."/>
        </authorList>
    </citation>
    <scope>NUCLEOTIDE SEQUENCE [LARGE SCALE GENOMIC DNA]</scope>
</reference>
<protein>
    <submittedName>
        <fullName evidence="1">Uncharacterized protein</fullName>
    </submittedName>
</protein>